<dbReference type="InterPro" id="IPR000719">
    <property type="entry name" value="Prot_kinase_dom"/>
</dbReference>
<evidence type="ECO:0000313" key="9">
    <source>
        <dbReference type="EMBL" id="PTQ45352.1"/>
    </source>
</evidence>
<name>A0A2R6XGY7_MARPO</name>
<feature type="domain" description="Protein kinase" evidence="8">
    <location>
        <begin position="296"/>
        <end position="552"/>
    </location>
</feature>
<dbReference type="SMART" id="SM00220">
    <property type="entry name" value="S_TKc"/>
    <property type="match status" value="1"/>
</dbReference>
<feature type="compositionally biased region" description="Low complexity" evidence="7">
    <location>
        <begin position="29"/>
        <end position="61"/>
    </location>
</feature>
<comment type="catalytic activity">
    <reaction evidence="6">
        <text>L-seryl-[protein] + ATP = O-phospho-L-seryl-[protein] + ADP + H(+)</text>
        <dbReference type="Rhea" id="RHEA:17989"/>
        <dbReference type="Rhea" id="RHEA-COMP:9863"/>
        <dbReference type="Rhea" id="RHEA-COMP:11604"/>
        <dbReference type="ChEBI" id="CHEBI:15378"/>
        <dbReference type="ChEBI" id="CHEBI:29999"/>
        <dbReference type="ChEBI" id="CHEBI:30616"/>
        <dbReference type="ChEBI" id="CHEBI:83421"/>
        <dbReference type="ChEBI" id="CHEBI:456216"/>
        <dbReference type="EC" id="2.7.11.1"/>
    </reaction>
</comment>
<feature type="compositionally biased region" description="Polar residues" evidence="7">
    <location>
        <begin position="567"/>
        <end position="578"/>
    </location>
</feature>
<keyword evidence="2" id="KW-0547">Nucleotide-binding</keyword>
<dbReference type="GO" id="GO:0007165">
    <property type="term" value="P:signal transduction"/>
    <property type="evidence" value="ECO:0000318"/>
    <property type="project" value="GO_Central"/>
</dbReference>
<feature type="compositionally biased region" description="Low complexity" evidence="7">
    <location>
        <begin position="130"/>
        <end position="144"/>
    </location>
</feature>
<evidence type="ECO:0000256" key="6">
    <source>
        <dbReference type="ARBA" id="ARBA00048679"/>
    </source>
</evidence>
<dbReference type="Pfam" id="PF07714">
    <property type="entry name" value="PK_Tyr_Ser-Thr"/>
    <property type="match status" value="1"/>
</dbReference>
<dbReference type="GO" id="GO:0005524">
    <property type="term" value="F:ATP binding"/>
    <property type="evidence" value="ECO:0007669"/>
    <property type="project" value="UniProtKB-KW"/>
</dbReference>
<evidence type="ECO:0000256" key="5">
    <source>
        <dbReference type="ARBA" id="ARBA00047899"/>
    </source>
</evidence>
<organism evidence="9 10">
    <name type="scientific">Marchantia polymorpha</name>
    <name type="common">Common liverwort</name>
    <name type="synonym">Marchantia aquatica</name>
    <dbReference type="NCBI Taxonomy" id="3197"/>
    <lineage>
        <taxon>Eukaryota</taxon>
        <taxon>Viridiplantae</taxon>
        <taxon>Streptophyta</taxon>
        <taxon>Embryophyta</taxon>
        <taxon>Marchantiophyta</taxon>
        <taxon>Marchantiopsida</taxon>
        <taxon>Marchantiidae</taxon>
        <taxon>Marchantiales</taxon>
        <taxon>Marchantiaceae</taxon>
        <taxon>Marchantia</taxon>
    </lineage>
</organism>
<keyword evidence="4" id="KW-0067">ATP-binding</keyword>
<feature type="region of interest" description="Disordered" evidence="7">
    <location>
        <begin position="567"/>
        <end position="623"/>
    </location>
</feature>
<dbReference type="EMBL" id="KZ772687">
    <property type="protein sequence ID" value="PTQ45352.1"/>
    <property type="molecule type" value="Genomic_DNA"/>
</dbReference>
<dbReference type="GO" id="GO:0004674">
    <property type="term" value="F:protein serine/threonine kinase activity"/>
    <property type="evidence" value="ECO:0000318"/>
    <property type="project" value="GO_Central"/>
</dbReference>
<comment type="catalytic activity">
    <reaction evidence="5">
        <text>L-threonyl-[protein] + ATP = O-phospho-L-threonyl-[protein] + ADP + H(+)</text>
        <dbReference type="Rhea" id="RHEA:46608"/>
        <dbReference type="Rhea" id="RHEA-COMP:11060"/>
        <dbReference type="Rhea" id="RHEA-COMP:11605"/>
        <dbReference type="ChEBI" id="CHEBI:15378"/>
        <dbReference type="ChEBI" id="CHEBI:30013"/>
        <dbReference type="ChEBI" id="CHEBI:30616"/>
        <dbReference type="ChEBI" id="CHEBI:61977"/>
        <dbReference type="ChEBI" id="CHEBI:456216"/>
        <dbReference type="EC" id="2.7.11.1"/>
    </reaction>
</comment>
<dbReference type="InterPro" id="IPR008271">
    <property type="entry name" value="Ser/Thr_kinase_AS"/>
</dbReference>
<dbReference type="SUPFAM" id="SSF56112">
    <property type="entry name" value="Protein kinase-like (PK-like)"/>
    <property type="match status" value="1"/>
</dbReference>
<evidence type="ECO:0000256" key="4">
    <source>
        <dbReference type="ARBA" id="ARBA00022840"/>
    </source>
</evidence>
<dbReference type="PANTHER" id="PTHR44329">
    <property type="entry name" value="SERINE/THREONINE-PROTEIN KINASE TNNI3K-RELATED"/>
    <property type="match status" value="1"/>
</dbReference>
<dbReference type="Gene3D" id="1.10.510.10">
    <property type="entry name" value="Transferase(Phosphotransferase) domain 1"/>
    <property type="match status" value="1"/>
</dbReference>
<dbReference type="Proteomes" id="UP000244005">
    <property type="component" value="Unassembled WGS sequence"/>
</dbReference>
<keyword evidence="1" id="KW-0808">Transferase</keyword>
<dbReference type="PRINTS" id="PR00109">
    <property type="entry name" value="TYRKINASE"/>
</dbReference>
<feature type="compositionally biased region" description="Low complexity" evidence="7">
    <location>
        <begin position="84"/>
        <end position="95"/>
    </location>
</feature>
<feature type="compositionally biased region" description="Basic and acidic residues" evidence="7">
    <location>
        <begin position="197"/>
        <end position="206"/>
    </location>
</feature>
<dbReference type="Gramene" id="Mp2g08610.1">
    <property type="protein sequence ID" value="Mp2g08610.1.cds"/>
    <property type="gene ID" value="Mp2g08610"/>
</dbReference>
<feature type="compositionally biased region" description="Low complexity" evidence="7">
    <location>
        <begin position="183"/>
        <end position="196"/>
    </location>
</feature>
<dbReference type="FunFam" id="3.30.200.20:FF:000034">
    <property type="entry name" value="Kinase suppressor of Ras 1"/>
    <property type="match status" value="1"/>
</dbReference>
<dbReference type="PROSITE" id="PS00108">
    <property type="entry name" value="PROTEIN_KINASE_ST"/>
    <property type="match status" value="1"/>
</dbReference>
<keyword evidence="3" id="KW-0418">Kinase</keyword>
<dbReference type="PROSITE" id="PS50011">
    <property type="entry name" value="PROTEIN_KINASE_DOM"/>
    <property type="match status" value="1"/>
</dbReference>
<evidence type="ECO:0000259" key="8">
    <source>
        <dbReference type="PROSITE" id="PS50011"/>
    </source>
</evidence>
<accession>A0A2R6XGY7</accession>
<feature type="region of interest" description="Disordered" evidence="7">
    <location>
        <begin position="267"/>
        <end position="287"/>
    </location>
</feature>
<dbReference type="OMA" id="PWHIDIS"/>
<evidence type="ECO:0000256" key="3">
    <source>
        <dbReference type="ARBA" id="ARBA00022777"/>
    </source>
</evidence>
<dbReference type="CDD" id="cd13999">
    <property type="entry name" value="STKc_MAP3K-like"/>
    <property type="match status" value="1"/>
</dbReference>
<sequence length="641" mass="70481">MAVEQSERNYNSVPAISFSSPCSRPDDNSTQSQLCSSSSSSCLGRRGSSSGSSSSVSTTTTKVLAPGSGPLSRMDEASQACLPSTTSTSVASETSRNVPQELPSTLIAAPYQRSPSCQPAHSHPLEDDNSSSSICSSSASTHQSRLAASQSLDNSQEDDEPSSSLLAVGNSETRSFRKSSHRASSAQTASNSSCSSERGRDEDKDIGGVQVTFNEHGQGRGRRSSEESQHGQLVPLLVSPAADPTYNATDMLLADWNGSPFVSSYHGHNDNFQAGEDEPEESSSHDSPWHIDISKVELGEMVASGSYGMVYKGLYKDEKVAVKMLLIPEASSMKESMKLKSGFRQEIDVWYSLNHPNIVQFIGAYITPPRWAIVTEFLHGGSLRAYLVRQQRRKLPQRTIQAMALDIARGMEYLHQNNIMHRDLKSANLLLDENGRVKVADFGLARFETEDPGNLTAETGTIRWMAPEVICHMPYTRKIDVYSFGIVMWELCTSLLPFESMSFVQLAHAVANDNHRPPTSDVSSSTFTKLMTRCWDKDPLRRPDFSEIVQFLETGYSANLETKFKSKTSTNLSRSSKGSAKDKYSRPTISMHGGRVVGRTSNTGPSYVANHDDDDDDHDDDDLTDEDEWLNVRRQCRCTIV</sequence>
<evidence type="ECO:0000256" key="1">
    <source>
        <dbReference type="ARBA" id="ARBA00022679"/>
    </source>
</evidence>
<gene>
    <name evidence="9" type="ORF">MARPO_0015s0146</name>
</gene>
<dbReference type="InterPro" id="IPR051681">
    <property type="entry name" value="Ser/Thr_Kinases-Pseudokinases"/>
</dbReference>
<reference evidence="10" key="1">
    <citation type="journal article" date="2017" name="Cell">
        <title>Insights into land plant evolution garnered from the Marchantia polymorpha genome.</title>
        <authorList>
            <person name="Bowman J.L."/>
            <person name="Kohchi T."/>
            <person name="Yamato K.T."/>
            <person name="Jenkins J."/>
            <person name="Shu S."/>
            <person name="Ishizaki K."/>
            <person name="Yamaoka S."/>
            <person name="Nishihama R."/>
            <person name="Nakamura Y."/>
            <person name="Berger F."/>
            <person name="Adam C."/>
            <person name="Aki S.S."/>
            <person name="Althoff F."/>
            <person name="Araki T."/>
            <person name="Arteaga-Vazquez M.A."/>
            <person name="Balasubrmanian S."/>
            <person name="Barry K."/>
            <person name="Bauer D."/>
            <person name="Boehm C.R."/>
            <person name="Briginshaw L."/>
            <person name="Caballero-Perez J."/>
            <person name="Catarino B."/>
            <person name="Chen F."/>
            <person name="Chiyoda S."/>
            <person name="Chovatia M."/>
            <person name="Davies K.M."/>
            <person name="Delmans M."/>
            <person name="Demura T."/>
            <person name="Dierschke T."/>
            <person name="Dolan L."/>
            <person name="Dorantes-Acosta A.E."/>
            <person name="Eklund D.M."/>
            <person name="Florent S.N."/>
            <person name="Flores-Sandoval E."/>
            <person name="Fujiyama A."/>
            <person name="Fukuzawa H."/>
            <person name="Galik B."/>
            <person name="Grimanelli D."/>
            <person name="Grimwood J."/>
            <person name="Grossniklaus U."/>
            <person name="Hamada T."/>
            <person name="Haseloff J."/>
            <person name="Hetherington A.J."/>
            <person name="Higo A."/>
            <person name="Hirakawa Y."/>
            <person name="Hundley H.N."/>
            <person name="Ikeda Y."/>
            <person name="Inoue K."/>
            <person name="Inoue S.I."/>
            <person name="Ishida S."/>
            <person name="Jia Q."/>
            <person name="Kakita M."/>
            <person name="Kanazawa T."/>
            <person name="Kawai Y."/>
            <person name="Kawashima T."/>
            <person name="Kennedy M."/>
            <person name="Kinose K."/>
            <person name="Kinoshita T."/>
            <person name="Kohara Y."/>
            <person name="Koide E."/>
            <person name="Komatsu K."/>
            <person name="Kopischke S."/>
            <person name="Kubo M."/>
            <person name="Kyozuka J."/>
            <person name="Lagercrantz U."/>
            <person name="Lin S.S."/>
            <person name="Lindquist E."/>
            <person name="Lipzen A.M."/>
            <person name="Lu C.W."/>
            <person name="De Luna E."/>
            <person name="Martienssen R.A."/>
            <person name="Minamino N."/>
            <person name="Mizutani M."/>
            <person name="Mizutani M."/>
            <person name="Mochizuki N."/>
            <person name="Monte I."/>
            <person name="Mosher R."/>
            <person name="Nagasaki H."/>
            <person name="Nakagami H."/>
            <person name="Naramoto S."/>
            <person name="Nishitani K."/>
            <person name="Ohtani M."/>
            <person name="Okamoto T."/>
            <person name="Okumura M."/>
            <person name="Phillips J."/>
            <person name="Pollak B."/>
            <person name="Reinders A."/>
            <person name="Rovekamp M."/>
            <person name="Sano R."/>
            <person name="Sawa S."/>
            <person name="Schmid M.W."/>
            <person name="Shirakawa M."/>
            <person name="Solano R."/>
            <person name="Spunde A."/>
            <person name="Suetsugu N."/>
            <person name="Sugano S."/>
            <person name="Sugiyama A."/>
            <person name="Sun R."/>
            <person name="Suzuki Y."/>
            <person name="Takenaka M."/>
            <person name="Takezawa D."/>
            <person name="Tomogane H."/>
            <person name="Tsuzuki M."/>
            <person name="Ueda T."/>
            <person name="Umeda M."/>
            <person name="Ward J.M."/>
            <person name="Watanabe Y."/>
            <person name="Yazaki K."/>
            <person name="Yokoyama R."/>
            <person name="Yoshitake Y."/>
            <person name="Yotsui I."/>
            <person name="Zachgo S."/>
            <person name="Schmutz J."/>
        </authorList>
    </citation>
    <scope>NUCLEOTIDE SEQUENCE [LARGE SCALE GENOMIC DNA]</scope>
    <source>
        <strain evidence="10">Tak-1</strain>
    </source>
</reference>
<evidence type="ECO:0000313" key="10">
    <source>
        <dbReference type="Proteomes" id="UP000244005"/>
    </source>
</evidence>
<dbReference type="InterPro" id="IPR011009">
    <property type="entry name" value="Kinase-like_dom_sf"/>
</dbReference>
<dbReference type="AlphaFoldDB" id="A0A2R6XGY7"/>
<feature type="compositionally biased region" description="Polar residues" evidence="7">
    <location>
        <begin position="162"/>
        <end position="173"/>
    </location>
</feature>
<dbReference type="OrthoDB" id="2014389at2759"/>
<feature type="compositionally biased region" description="Acidic residues" evidence="7">
    <location>
        <begin position="612"/>
        <end position="623"/>
    </location>
</feature>
<evidence type="ECO:0000256" key="2">
    <source>
        <dbReference type="ARBA" id="ARBA00022741"/>
    </source>
</evidence>
<dbReference type="PANTHER" id="PTHR44329:SF272">
    <property type="entry name" value="PROTEIN KINASE SUPERFAMILY PROTEIN"/>
    <property type="match status" value="1"/>
</dbReference>
<feature type="compositionally biased region" description="Polar residues" evidence="7">
    <location>
        <begin position="8"/>
        <end position="22"/>
    </location>
</feature>
<dbReference type="Gene3D" id="3.30.200.20">
    <property type="entry name" value="Phosphorylase Kinase, domain 1"/>
    <property type="match status" value="1"/>
</dbReference>
<proteinExistence type="predicted"/>
<evidence type="ECO:0000256" key="7">
    <source>
        <dbReference type="SAM" id="MobiDB-lite"/>
    </source>
</evidence>
<protein>
    <recommendedName>
        <fullName evidence="8">Protein kinase domain-containing protein</fullName>
    </recommendedName>
</protein>
<feature type="region of interest" description="Disordered" evidence="7">
    <location>
        <begin position="1"/>
        <end position="209"/>
    </location>
</feature>
<keyword evidence="10" id="KW-1185">Reference proteome</keyword>
<dbReference type="InterPro" id="IPR001245">
    <property type="entry name" value="Ser-Thr/Tyr_kinase_cat_dom"/>
</dbReference>